<dbReference type="GO" id="GO:0003824">
    <property type="term" value="F:catalytic activity"/>
    <property type="evidence" value="ECO:0007669"/>
    <property type="project" value="InterPro"/>
</dbReference>
<comment type="caution">
    <text evidence="2">The sequence shown here is derived from an EMBL/GenBank/DDBJ whole genome shotgun (WGS) entry which is preliminary data.</text>
</comment>
<dbReference type="GO" id="GO:0005992">
    <property type="term" value="P:trehalose biosynthetic process"/>
    <property type="evidence" value="ECO:0007669"/>
    <property type="project" value="InterPro"/>
</dbReference>
<dbReference type="Gene3D" id="3.40.50.2000">
    <property type="entry name" value="Glycogen Phosphorylase B"/>
    <property type="match status" value="1"/>
</dbReference>
<dbReference type="EMBL" id="NPHW01005606">
    <property type="protein sequence ID" value="OXV06598.1"/>
    <property type="molecule type" value="Genomic_DNA"/>
</dbReference>
<protein>
    <submittedName>
        <fullName evidence="2">Uncharacterized protein</fullName>
    </submittedName>
</protein>
<name>A0A232LRF2_9EURO</name>
<feature type="compositionally biased region" description="Basic residues" evidence="1">
    <location>
        <begin position="565"/>
        <end position="577"/>
    </location>
</feature>
<evidence type="ECO:0000313" key="3">
    <source>
        <dbReference type="Proteomes" id="UP000243515"/>
    </source>
</evidence>
<keyword evidence="3" id="KW-1185">Reference proteome</keyword>
<dbReference type="OrthoDB" id="3000060at2759"/>
<feature type="region of interest" description="Disordered" evidence="1">
    <location>
        <begin position="565"/>
        <end position="610"/>
    </location>
</feature>
<sequence length="841" mass="94402">METFISYTLPEIDDNTIVVAAAHPTLHHAHATSGDGWFLSDFYAFNYLLKGVGHRGDQGRNIPGQVWLTAADPHAVIAKWPEQRVLLHGNPYRTRHVVLSKEMLDGDEYTPVTVVKSSNMIDEFLKAVKKASELAKREGAPLLLLVFCHGLPGHQLMLDDKGLSIVRLKGVIEPGCRVTLVTTACYSGGWAIDPDFNHTCLTAAGPRTESNAWLPSASMGRSCGSIFASTIINTLSSVSSPLLDNPAFEPADSMETLQPDSPSQSQTESYNQFCRSILEVCGARVHRLWAEQQFTFSAQNDDWEYSWTGRTGIPLARFEERWNRLPKVTYEPKPGEFHPLCDPDPRNLGFDSSAAEPSLTGGISQHIGLDTTESVGLRAVAMAKLLLQSCPGDWTQGRNVALAGQLRHFIDGKSVGWDLSSIEVLSIVQFRWGMGRLADHLVNLFGLPKPSNTECMWWNQMQWKQDIAKRVLHYDDLHGKVWDVLFNGGVFIMPTKEQGPPFARFINYITAAVIEADQSHDDTMALTRQIIQYFKHAQKSTQEGVYKTPQVRTLGRSWLKTVGRRIRRSLSPTKRRSGSVDEPSRHPLTMSFASPGARHTHRNSLSGIFPSLTLTPRKSLEFQVGSQSSSPGSSDPAPEAMKAQDQRTGHHRTRSFSEADWSSRPNEAIPSTGMRCNRPPTQGFNRISCGDGDLTGHYFLPLVFHYQIPDRPKSKAYEDHSWIYYIKVNEAFAERIARRVPAMPRKLLPDVQIRFFFQVAFPSSEVFQFPALRKELLEGMLGADRRIFRVEATNEGVHLDNRFVNVGTGIDLKSWDERRKSPDVDHWMEFQVVRAARARIV</sequence>
<accession>A0A232LRF2</accession>
<organism evidence="2 3">
    <name type="scientific">Elaphomyces granulatus</name>
    <dbReference type="NCBI Taxonomy" id="519963"/>
    <lineage>
        <taxon>Eukaryota</taxon>
        <taxon>Fungi</taxon>
        <taxon>Dikarya</taxon>
        <taxon>Ascomycota</taxon>
        <taxon>Pezizomycotina</taxon>
        <taxon>Eurotiomycetes</taxon>
        <taxon>Eurotiomycetidae</taxon>
        <taxon>Eurotiales</taxon>
        <taxon>Elaphomycetaceae</taxon>
        <taxon>Elaphomyces</taxon>
    </lineage>
</organism>
<dbReference type="AlphaFoldDB" id="A0A232LRF2"/>
<dbReference type="InterPro" id="IPR001830">
    <property type="entry name" value="Glyco_trans_20"/>
</dbReference>
<feature type="compositionally biased region" description="Low complexity" evidence="1">
    <location>
        <begin position="625"/>
        <end position="634"/>
    </location>
</feature>
<gene>
    <name evidence="2" type="ORF">Egran_05633</name>
</gene>
<dbReference type="Pfam" id="PF00982">
    <property type="entry name" value="Glyco_transf_20"/>
    <property type="match status" value="1"/>
</dbReference>
<reference evidence="2 3" key="1">
    <citation type="journal article" date="2015" name="Environ. Microbiol.">
        <title>Metagenome sequence of Elaphomyces granulatus from sporocarp tissue reveals Ascomycota ectomycorrhizal fingerprints of genome expansion and a Proteobacteria-rich microbiome.</title>
        <authorList>
            <person name="Quandt C.A."/>
            <person name="Kohler A."/>
            <person name="Hesse C.N."/>
            <person name="Sharpton T.J."/>
            <person name="Martin F."/>
            <person name="Spatafora J.W."/>
        </authorList>
    </citation>
    <scope>NUCLEOTIDE SEQUENCE [LARGE SCALE GENOMIC DNA]</scope>
    <source>
        <strain evidence="2 3">OSC145934</strain>
    </source>
</reference>
<dbReference type="Proteomes" id="UP000243515">
    <property type="component" value="Unassembled WGS sequence"/>
</dbReference>
<evidence type="ECO:0000256" key="1">
    <source>
        <dbReference type="SAM" id="MobiDB-lite"/>
    </source>
</evidence>
<evidence type="ECO:0000313" key="2">
    <source>
        <dbReference type="EMBL" id="OXV06598.1"/>
    </source>
</evidence>
<feature type="region of interest" description="Disordered" evidence="1">
    <location>
        <begin position="622"/>
        <end position="678"/>
    </location>
</feature>
<proteinExistence type="predicted"/>
<dbReference type="SUPFAM" id="SSF53756">
    <property type="entry name" value="UDP-Glycosyltransferase/glycogen phosphorylase"/>
    <property type="match status" value="1"/>
</dbReference>